<keyword evidence="2" id="KW-0472">Membrane</keyword>
<evidence type="ECO:0000313" key="6">
    <source>
        <dbReference type="Proteomes" id="UP000051401"/>
    </source>
</evidence>
<dbReference type="AlphaFoldDB" id="A0A0T5PA96"/>
<dbReference type="EMBL" id="LAXI01000005">
    <property type="protein sequence ID" value="KRS17962.1"/>
    <property type="molecule type" value="Genomic_DNA"/>
</dbReference>
<keyword evidence="6" id="KW-1185">Reference proteome</keyword>
<dbReference type="PROSITE" id="PS51724">
    <property type="entry name" value="SPOR"/>
    <property type="match status" value="1"/>
</dbReference>
<dbReference type="STRING" id="540747.SAMN04488031_101313"/>
<keyword evidence="2" id="KW-1133">Transmembrane helix</keyword>
<organism evidence="4 6">
    <name type="scientific">Roseovarius indicus</name>
    <dbReference type="NCBI Taxonomy" id="540747"/>
    <lineage>
        <taxon>Bacteria</taxon>
        <taxon>Pseudomonadati</taxon>
        <taxon>Pseudomonadota</taxon>
        <taxon>Alphaproteobacteria</taxon>
        <taxon>Rhodobacterales</taxon>
        <taxon>Roseobacteraceae</taxon>
        <taxon>Roseovarius</taxon>
    </lineage>
</organism>
<protein>
    <submittedName>
        <fullName evidence="4">Sporulation protein</fullName>
    </submittedName>
    <submittedName>
        <fullName evidence="5">Sporulation related domain protein</fullName>
    </submittedName>
</protein>
<evidence type="ECO:0000313" key="5">
    <source>
        <dbReference type="EMBL" id="QEW27220.1"/>
    </source>
</evidence>
<evidence type="ECO:0000256" key="1">
    <source>
        <dbReference type="SAM" id="MobiDB-lite"/>
    </source>
</evidence>
<evidence type="ECO:0000313" key="4">
    <source>
        <dbReference type="EMBL" id="KRS17962.1"/>
    </source>
</evidence>
<keyword evidence="2" id="KW-0812">Transmembrane</keyword>
<feature type="domain" description="SPOR" evidence="3">
    <location>
        <begin position="224"/>
        <end position="309"/>
    </location>
</feature>
<dbReference type="InterPro" id="IPR036680">
    <property type="entry name" value="SPOR-like_sf"/>
</dbReference>
<feature type="transmembrane region" description="Helical" evidence="2">
    <location>
        <begin position="21"/>
        <end position="43"/>
    </location>
</feature>
<proteinExistence type="predicted"/>
<dbReference type="RefSeq" id="WP_057815985.1">
    <property type="nucleotide sequence ID" value="NZ_CAXRJZ010000097.1"/>
</dbReference>
<dbReference type="Proteomes" id="UP000051401">
    <property type="component" value="Unassembled WGS sequence"/>
</dbReference>
<dbReference type="PATRIC" id="fig|540747.5.peg.5009"/>
<feature type="compositionally biased region" description="Low complexity" evidence="1">
    <location>
        <begin position="158"/>
        <end position="168"/>
    </location>
</feature>
<dbReference type="InterPro" id="IPR007730">
    <property type="entry name" value="SPOR-like_dom"/>
</dbReference>
<dbReference type="GO" id="GO:0042834">
    <property type="term" value="F:peptidoglycan binding"/>
    <property type="evidence" value="ECO:0007669"/>
    <property type="project" value="InterPro"/>
</dbReference>
<reference evidence="4 6" key="1">
    <citation type="submission" date="2015-04" db="EMBL/GenBank/DDBJ databases">
        <title>The draft genome sequence of Roseovarius indicus B108T.</title>
        <authorList>
            <person name="Li G."/>
            <person name="Lai Q."/>
            <person name="Shao Z."/>
            <person name="Yan P."/>
        </authorList>
    </citation>
    <scope>NUCLEOTIDE SEQUENCE [LARGE SCALE GENOMIC DNA]</scope>
    <source>
        <strain evidence="4 6">B108</strain>
    </source>
</reference>
<dbReference type="KEGG" id="rid:RIdsm_03032"/>
<evidence type="ECO:0000313" key="7">
    <source>
        <dbReference type="Proteomes" id="UP000325785"/>
    </source>
</evidence>
<dbReference type="Proteomes" id="UP000325785">
    <property type="component" value="Chromosome"/>
</dbReference>
<name>A0A0T5PA96_9RHOB</name>
<evidence type="ECO:0000256" key="2">
    <source>
        <dbReference type="SAM" id="Phobius"/>
    </source>
</evidence>
<dbReference type="EMBL" id="CP031598">
    <property type="protein sequence ID" value="QEW27220.1"/>
    <property type="molecule type" value="Genomic_DNA"/>
</dbReference>
<gene>
    <name evidence="5" type="ORF">RIdsm_03032</name>
    <name evidence="4" type="ORF">XM52_10415</name>
</gene>
<evidence type="ECO:0000259" key="3">
    <source>
        <dbReference type="PROSITE" id="PS51724"/>
    </source>
</evidence>
<dbReference type="Pfam" id="PF05036">
    <property type="entry name" value="SPOR"/>
    <property type="match status" value="1"/>
</dbReference>
<feature type="region of interest" description="Disordered" evidence="1">
    <location>
        <begin position="158"/>
        <end position="203"/>
    </location>
</feature>
<sequence length="309" mass="33097">MAEMQQVYRDGAEGQPKSIKSVVNLLGAVTSLALVVGVGVWGYKLVIRDVSGVPVIRAAEGPMRIQPEDPGGRQALHQGLSVNDVAAEGTAAKPADRLILAPEPLDLSLEDTQLARLDDRTTTVTVGEAESGEEVAQDDTPMRFASVEALAESLAEGVEPLQELPAAEPVEEEELEERDSPPVEGGIGRSLRPKTRPSSLVTSPEGVAMAAVANASARDVDPSKIPVGTRLAQLGAFSSHEIAVQEWDKLADRFDEYLEDKDRVIEKATSGGRTFYRLRAMGFADLSDARRFCSALVAERAECIPVVTR</sequence>
<dbReference type="OrthoDB" id="8479416at2"/>
<dbReference type="Gene3D" id="3.30.70.1070">
    <property type="entry name" value="Sporulation related repeat"/>
    <property type="match status" value="1"/>
</dbReference>
<accession>A0A0T5PA96</accession>
<reference evidence="5 7" key="2">
    <citation type="submission" date="2018-08" db="EMBL/GenBank/DDBJ databases">
        <title>Genetic Globetrotter - A new plasmid hitch-hiking vast phylogenetic and geographic distances.</title>
        <authorList>
            <person name="Vollmers J."/>
            <person name="Petersen J."/>
        </authorList>
    </citation>
    <scope>NUCLEOTIDE SEQUENCE [LARGE SCALE GENOMIC DNA]</scope>
    <source>
        <strain evidence="5 7">DSM 26383</strain>
    </source>
</reference>